<name>A0ABP1PCA2_XYLVO</name>
<evidence type="ECO:0000256" key="3">
    <source>
        <dbReference type="SAM" id="MobiDB-lite"/>
    </source>
</evidence>
<proteinExistence type="predicted"/>
<evidence type="ECO:0000256" key="1">
    <source>
        <dbReference type="ARBA" id="ARBA00004123"/>
    </source>
</evidence>
<sequence length="298" mass="34166">MEAVQLVSSSEDDDDMYLNSVTQLKALKTKQTLPQSNCTQAVEKTQENNEELNVIEIPEEVVGPVRPSRNTGRKKNTSRRRATRRRQRRDTSESDSDVEIVSVEEKQNPVEDDIIIVEKKVDENCHISEDETYEINIKVLWRSKDVHRLNISKSENFQKVFEYFANLEQVSIDEILLTKKDKTIRKNDTPTSINLSVIDILEGGIIKKGSTTLQKNTNKENDENVCVIKIQTTNKKNLIISVKRDENFKALLERCAQELNTEESKIKLYFDGEVVAITDTPDSLEIEDEACFDLRLSS</sequence>
<dbReference type="SUPFAM" id="SSF54236">
    <property type="entry name" value="Ubiquitin-like"/>
    <property type="match status" value="2"/>
</dbReference>
<evidence type="ECO:0000259" key="4">
    <source>
        <dbReference type="Pfam" id="PF11976"/>
    </source>
</evidence>
<protein>
    <recommendedName>
        <fullName evidence="4">Rad60/SUMO-like domain-containing protein</fullName>
    </recommendedName>
</protein>
<gene>
    <name evidence="5" type="ORF">XYLVIOL_LOCUS10235</name>
</gene>
<evidence type="ECO:0000313" key="5">
    <source>
        <dbReference type="EMBL" id="CAL7950875.1"/>
    </source>
</evidence>
<dbReference type="EMBL" id="CAXAJV020001300">
    <property type="protein sequence ID" value="CAL7950875.1"/>
    <property type="molecule type" value="Genomic_DNA"/>
</dbReference>
<dbReference type="InterPro" id="IPR029071">
    <property type="entry name" value="Ubiquitin-like_domsf"/>
</dbReference>
<organism evidence="5 6">
    <name type="scientific">Xylocopa violacea</name>
    <name type="common">Violet carpenter bee</name>
    <name type="synonym">Apis violacea</name>
    <dbReference type="NCBI Taxonomy" id="135666"/>
    <lineage>
        <taxon>Eukaryota</taxon>
        <taxon>Metazoa</taxon>
        <taxon>Ecdysozoa</taxon>
        <taxon>Arthropoda</taxon>
        <taxon>Hexapoda</taxon>
        <taxon>Insecta</taxon>
        <taxon>Pterygota</taxon>
        <taxon>Neoptera</taxon>
        <taxon>Endopterygota</taxon>
        <taxon>Hymenoptera</taxon>
        <taxon>Apocrita</taxon>
        <taxon>Aculeata</taxon>
        <taxon>Apoidea</taxon>
        <taxon>Anthophila</taxon>
        <taxon>Apidae</taxon>
        <taxon>Xylocopa</taxon>
        <taxon>Xylocopa</taxon>
    </lineage>
</organism>
<evidence type="ECO:0000256" key="2">
    <source>
        <dbReference type="ARBA" id="ARBA00023242"/>
    </source>
</evidence>
<dbReference type="Gene3D" id="3.10.20.90">
    <property type="entry name" value="Phosphatidylinositol 3-kinase Catalytic Subunit, Chain A, domain 1"/>
    <property type="match status" value="2"/>
</dbReference>
<accession>A0ABP1PCA2</accession>
<dbReference type="InterPro" id="IPR052324">
    <property type="entry name" value="NFATC2-Int_DNA_Repair"/>
</dbReference>
<dbReference type="Pfam" id="PF11976">
    <property type="entry name" value="Rad60-SLD"/>
    <property type="match status" value="1"/>
</dbReference>
<evidence type="ECO:0000313" key="6">
    <source>
        <dbReference type="Proteomes" id="UP001642520"/>
    </source>
</evidence>
<dbReference type="PANTHER" id="PTHR47187:SF1">
    <property type="entry name" value="NFATC2-INTERACTING PROTEIN"/>
    <property type="match status" value="1"/>
</dbReference>
<dbReference type="PANTHER" id="PTHR47187">
    <property type="entry name" value="NFATC2-INTERACTING PROTEIN"/>
    <property type="match status" value="1"/>
</dbReference>
<reference evidence="5 6" key="1">
    <citation type="submission" date="2024-08" db="EMBL/GenBank/DDBJ databases">
        <authorList>
            <person name="Will J Nash"/>
            <person name="Angela Man"/>
            <person name="Seanna McTaggart"/>
            <person name="Kendall Baker"/>
            <person name="Tom Barker"/>
            <person name="Leah Catchpole"/>
            <person name="Alex Durrant"/>
            <person name="Karim Gharbi"/>
            <person name="Naomi Irish"/>
            <person name="Gemy Kaithakottil"/>
            <person name="Debby Ku"/>
            <person name="Aaliyah Providence"/>
            <person name="Felix Shaw"/>
            <person name="David Swarbreck"/>
            <person name="Chris Watkins"/>
            <person name="Ann M. McCartney"/>
            <person name="Giulio Formenti"/>
            <person name="Alice Mouton"/>
            <person name="Noel Vella"/>
            <person name="Bjorn M von Reumont"/>
            <person name="Adriana Vella"/>
            <person name="Wilfried Haerty"/>
        </authorList>
    </citation>
    <scope>NUCLEOTIDE SEQUENCE [LARGE SCALE GENOMIC DNA]</scope>
</reference>
<keyword evidence="2" id="KW-0539">Nucleus</keyword>
<feature type="compositionally biased region" description="Basic residues" evidence="3">
    <location>
        <begin position="71"/>
        <end position="88"/>
    </location>
</feature>
<dbReference type="InterPro" id="IPR022617">
    <property type="entry name" value="Rad60/SUMO-like_dom"/>
</dbReference>
<feature type="region of interest" description="Disordered" evidence="3">
    <location>
        <begin position="58"/>
        <end position="99"/>
    </location>
</feature>
<feature type="domain" description="Rad60/SUMO-like" evidence="4">
    <location>
        <begin position="228"/>
        <end position="295"/>
    </location>
</feature>
<dbReference type="Proteomes" id="UP001642520">
    <property type="component" value="Unassembled WGS sequence"/>
</dbReference>
<comment type="caution">
    <text evidence="5">The sequence shown here is derived from an EMBL/GenBank/DDBJ whole genome shotgun (WGS) entry which is preliminary data.</text>
</comment>
<comment type="subcellular location">
    <subcellularLocation>
        <location evidence="1">Nucleus</location>
    </subcellularLocation>
</comment>
<keyword evidence="6" id="KW-1185">Reference proteome</keyword>
<dbReference type="CDD" id="cd01763">
    <property type="entry name" value="Ubl_SUMO_like"/>
    <property type="match status" value="1"/>
</dbReference>